<sequence length="1238" mass="136067">MIKLSLSTPIDEEVIVAEGLAKELSELGMSQLGRFFRLGNLSDIEDSISNLHKATQLIDDEHANKAAYLDGLGTSQRARFDRLGDLNNIEDSISNSHKAVYLTDDSHPNKGIYLNTLGLSQRGRFDRLGDLADIEDSISNLHKAVQLTDEGHLNKASSLSNLGLSQRARFERLGDLTDIDDSIFNLHKAVQLTDNGHPEKAIYLSNLGTSQRARFDHLGNLPDIEDSISTLQKAVQLTDDGHPNKAIYLGALGISQRARFDRLGNLTDIKDSVSNSGKAVQLTDDGHSNKAIYLSNLGTSQLARFNRLGVLADIEDSISNLHKAIQLTDDGHPNKAIYLDTLGLTQRARFDRLGDLPDIEGSISNLHKAAQLINDSHPGKASSLSNLGLSQRARFEHLGDLTDIEDSISTLQKAVQLTDDRHPNKAAYLDTLGLSQQARFECLGDLTDIEDSIFNLHKAIQLTDDGHPNKAIYLDTLGLSQRARFYRLGHLADIEDSISNLHKAAQLIGDGHPGKASSLSNLGLSQRARFFRLGDLTDIEDSISALRKAVQLTDDEHPNKAIYLATLGLSQQARFERLGDLTDIEDSIFNLHKAIRLTDDGHPNKAIYLDTLGISQRARFHPRFDRVGDLTDIGDSISNLHKAVQLTDDGHPNKAIYLYILGRSQLSRFQHFGDPTDLVASISAHRTAAQSKTAYPHTMLVAAQNWADSSYLHNDISSALDGYRTALEILPQVIWLGLNTTSRQTSLYLEESEHLSCRAATCAIRQGHLEEAVELLDLGRSIFWQQASSLRVGLEKLKQMEPELANELERVGHKLDADNFRGSSLHIEGQSVGVSSTEDVGKERRRLVGEWEGLLDRVRQLPDFEHFLKPAPFRQLRQAAAGGNVIIINVSQYGVDALIFDDSHQIECVPLPDTDLDTLLKLASDIVVQRPGVASAARLQSYTNRYLKPALRAVWNDILIPIFHKIQLPLHGNSDEPQHRIWWYPTGPLTFIPIHAAGPGTSGIDISRLIVSSYITTLSFFLAQKTNRHTVMGRLKLLTLSQPDTPGQGSLPLALKEVEKVVHVVSLAGWQKEDIAHLNGSDATVDRVSGALNSCSWVHFVCHGIQHPASGMDSAFALQDGNLKLSQIASKRISTGQFAFLSACHTAAGLQGLPGEAMHLAGGLQFAGFPSVIATMWGISDVDAPIVAGHTYEYLFRNGLQGCDPSEAATALNRAVLRLREDPKVTVDRWAPFIHFGI</sequence>
<reference evidence="2 3" key="1">
    <citation type="submission" date="2014-04" db="EMBL/GenBank/DDBJ databases">
        <authorList>
            <consortium name="DOE Joint Genome Institute"/>
            <person name="Kuo A."/>
            <person name="Tarkka M."/>
            <person name="Buscot F."/>
            <person name="Kohler A."/>
            <person name="Nagy L.G."/>
            <person name="Floudas D."/>
            <person name="Copeland A."/>
            <person name="Barry K.W."/>
            <person name="Cichocki N."/>
            <person name="Veneault-Fourrey C."/>
            <person name="LaButti K."/>
            <person name="Lindquist E.A."/>
            <person name="Lipzen A."/>
            <person name="Lundell T."/>
            <person name="Morin E."/>
            <person name="Murat C."/>
            <person name="Sun H."/>
            <person name="Tunlid A."/>
            <person name="Henrissat B."/>
            <person name="Grigoriev I.V."/>
            <person name="Hibbett D.S."/>
            <person name="Martin F."/>
            <person name="Nordberg H.P."/>
            <person name="Cantor M.N."/>
            <person name="Hua S.X."/>
        </authorList>
    </citation>
    <scope>NUCLEOTIDE SEQUENCE [LARGE SCALE GENOMIC DNA]</scope>
    <source>
        <strain evidence="2 3">F 1598</strain>
    </source>
</reference>
<evidence type="ECO:0000313" key="3">
    <source>
        <dbReference type="Proteomes" id="UP000054166"/>
    </source>
</evidence>
<evidence type="ECO:0000313" key="2">
    <source>
        <dbReference type="EMBL" id="KIM77938.1"/>
    </source>
</evidence>
<dbReference type="Gene3D" id="1.25.40.10">
    <property type="entry name" value="Tetratricopeptide repeat domain"/>
    <property type="match status" value="3"/>
</dbReference>
<dbReference type="PANTHER" id="PTHR19959">
    <property type="entry name" value="KINESIN LIGHT CHAIN"/>
    <property type="match status" value="1"/>
</dbReference>
<reference evidence="3" key="2">
    <citation type="submission" date="2015-01" db="EMBL/GenBank/DDBJ databases">
        <title>Evolutionary Origins and Diversification of the Mycorrhizal Mutualists.</title>
        <authorList>
            <consortium name="DOE Joint Genome Institute"/>
            <consortium name="Mycorrhizal Genomics Consortium"/>
            <person name="Kohler A."/>
            <person name="Kuo A."/>
            <person name="Nagy L.G."/>
            <person name="Floudas D."/>
            <person name="Copeland A."/>
            <person name="Barry K.W."/>
            <person name="Cichocki N."/>
            <person name="Veneault-Fourrey C."/>
            <person name="LaButti K."/>
            <person name="Lindquist E.A."/>
            <person name="Lipzen A."/>
            <person name="Lundell T."/>
            <person name="Morin E."/>
            <person name="Murat C."/>
            <person name="Riley R."/>
            <person name="Ohm R."/>
            <person name="Sun H."/>
            <person name="Tunlid A."/>
            <person name="Henrissat B."/>
            <person name="Grigoriev I.V."/>
            <person name="Hibbett D.S."/>
            <person name="Martin F."/>
        </authorList>
    </citation>
    <scope>NUCLEOTIDE SEQUENCE [LARGE SCALE GENOMIC DNA]</scope>
    <source>
        <strain evidence="3">F 1598</strain>
    </source>
</reference>
<dbReference type="InterPro" id="IPR024983">
    <property type="entry name" value="CHAT_dom"/>
</dbReference>
<keyword evidence="3" id="KW-1185">Reference proteome</keyword>
<feature type="domain" description="CHAT" evidence="1">
    <location>
        <begin position="950"/>
        <end position="1237"/>
    </location>
</feature>
<dbReference type="SUPFAM" id="SSF81901">
    <property type="entry name" value="HCP-like"/>
    <property type="match status" value="2"/>
</dbReference>
<dbReference type="Pfam" id="PF12770">
    <property type="entry name" value="CHAT"/>
    <property type="match status" value="1"/>
</dbReference>
<gene>
    <name evidence="2" type="ORF">PILCRDRAFT_76093</name>
</gene>
<organism evidence="2 3">
    <name type="scientific">Piloderma croceum (strain F 1598)</name>
    <dbReference type="NCBI Taxonomy" id="765440"/>
    <lineage>
        <taxon>Eukaryota</taxon>
        <taxon>Fungi</taxon>
        <taxon>Dikarya</taxon>
        <taxon>Basidiomycota</taxon>
        <taxon>Agaricomycotina</taxon>
        <taxon>Agaricomycetes</taxon>
        <taxon>Agaricomycetidae</taxon>
        <taxon>Atheliales</taxon>
        <taxon>Atheliaceae</taxon>
        <taxon>Piloderma</taxon>
    </lineage>
</organism>
<name>A0A0C3AVD2_PILCF</name>
<evidence type="ECO:0000259" key="1">
    <source>
        <dbReference type="Pfam" id="PF12770"/>
    </source>
</evidence>
<dbReference type="HOGENOM" id="CLU_001305_0_3_1"/>
<accession>A0A0C3AVD2</accession>
<dbReference type="OrthoDB" id="9991317at2759"/>
<dbReference type="EMBL" id="KN833020">
    <property type="protein sequence ID" value="KIM77938.1"/>
    <property type="molecule type" value="Genomic_DNA"/>
</dbReference>
<dbReference type="STRING" id="765440.A0A0C3AVD2"/>
<dbReference type="Proteomes" id="UP000054166">
    <property type="component" value="Unassembled WGS sequence"/>
</dbReference>
<protein>
    <recommendedName>
        <fullName evidence="1">CHAT domain-containing protein</fullName>
    </recommendedName>
</protein>
<proteinExistence type="predicted"/>
<dbReference type="PANTHER" id="PTHR19959:SF119">
    <property type="entry name" value="FUNGAL LIPASE-LIKE DOMAIN-CONTAINING PROTEIN"/>
    <property type="match status" value="1"/>
</dbReference>
<dbReference type="InterPro" id="IPR011990">
    <property type="entry name" value="TPR-like_helical_dom_sf"/>
</dbReference>
<dbReference type="InParanoid" id="A0A0C3AVD2"/>
<dbReference type="AlphaFoldDB" id="A0A0C3AVD2"/>